<dbReference type="AlphaFoldDB" id="A0A1G2BYZ4"/>
<dbReference type="PANTHER" id="PTHR30349">
    <property type="entry name" value="PHAGE INTEGRASE-RELATED"/>
    <property type="match status" value="1"/>
</dbReference>
<dbReference type="SUPFAM" id="SSF56349">
    <property type="entry name" value="DNA breaking-rejoining enzymes"/>
    <property type="match status" value="1"/>
</dbReference>
<evidence type="ECO:0000259" key="7">
    <source>
        <dbReference type="PROSITE" id="PS51900"/>
    </source>
</evidence>
<dbReference type="PROSITE" id="PS51898">
    <property type="entry name" value="TYR_RECOMBINASE"/>
    <property type="match status" value="1"/>
</dbReference>
<dbReference type="InterPro" id="IPR044068">
    <property type="entry name" value="CB"/>
</dbReference>
<dbReference type="GO" id="GO:0015074">
    <property type="term" value="P:DNA integration"/>
    <property type="evidence" value="ECO:0007669"/>
    <property type="project" value="UniProtKB-KW"/>
</dbReference>
<dbReference type="InterPro" id="IPR002104">
    <property type="entry name" value="Integrase_catalytic"/>
</dbReference>
<reference evidence="8 9" key="1">
    <citation type="journal article" date="2016" name="Nat. Commun.">
        <title>Thousands of microbial genomes shed light on interconnected biogeochemical processes in an aquifer system.</title>
        <authorList>
            <person name="Anantharaman K."/>
            <person name="Brown C.T."/>
            <person name="Hug L.A."/>
            <person name="Sharon I."/>
            <person name="Castelle C.J."/>
            <person name="Probst A.J."/>
            <person name="Thomas B.C."/>
            <person name="Singh A."/>
            <person name="Wilkins M.J."/>
            <person name="Karaoz U."/>
            <person name="Brodie E.L."/>
            <person name="Williams K.H."/>
            <person name="Hubbard S.S."/>
            <person name="Banfield J.F."/>
        </authorList>
    </citation>
    <scope>NUCLEOTIDE SEQUENCE [LARGE SCALE GENOMIC DNA]</scope>
</reference>
<protein>
    <recommendedName>
        <fullName evidence="10">Integrase</fullName>
    </recommendedName>
</protein>
<dbReference type="Gene3D" id="1.10.150.130">
    <property type="match status" value="1"/>
</dbReference>
<dbReference type="EMBL" id="MHKQ01000009">
    <property type="protein sequence ID" value="OGY94358.1"/>
    <property type="molecule type" value="Genomic_DNA"/>
</dbReference>
<dbReference type="GO" id="GO:0006310">
    <property type="term" value="P:DNA recombination"/>
    <property type="evidence" value="ECO:0007669"/>
    <property type="project" value="UniProtKB-KW"/>
</dbReference>
<name>A0A1G2BYZ4_9BACT</name>
<sequence>MDNYKKYLKSKNLKNSTIKNYLWHVRQFLHWLNNKKATASELKNYFKYLLKKYQKINTINLRLKIINNYLHFIHQQFQFDLLSDHNLELKILDNEILNQFLENPLKKNSHLALRDKALLELLYHSGLKVGRLIEVKKQQVDDIRQELFLSKNNSIYLSPHVWMHLKKYLDSRHDDIDYLFINFDRSNKSKNKSLSVRSVERIISQYSKNIKPAVNINPQILRNTLAYQLKSTGAQSEHIKAALHFQTRAGAKNYLKKI</sequence>
<dbReference type="InterPro" id="IPR013762">
    <property type="entry name" value="Integrase-like_cat_sf"/>
</dbReference>
<evidence type="ECO:0000313" key="8">
    <source>
        <dbReference type="EMBL" id="OGY94358.1"/>
    </source>
</evidence>
<keyword evidence="4" id="KW-0233">DNA recombination</keyword>
<dbReference type="PROSITE" id="PS51900">
    <property type="entry name" value="CB"/>
    <property type="match status" value="1"/>
</dbReference>
<feature type="domain" description="Core-binding (CB)" evidence="7">
    <location>
        <begin position="1"/>
        <end position="74"/>
    </location>
</feature>
<evidence type="ECO:0000256" key="5">
    <source>
        <dbReference type="PROSITE-ProRule" id="PRU01248"/>
    </source>
</evidence>
<keyword evidence="3 5" id="KW-0238">DNA-binding</keyword>
<dbReference type="InterPro" id="IPR004107">
    <property type="entry name" value="Integrase_SAM-like_N"/>
</dbReference>
<proteinExistence type="inferred from homology"/>
<evidence type="ECO:0000259" key="6">
    <source>
        <dbReference type="PROSITE" id="PS51898"/>
    </source>
</evidence>
<gene>
    <name evidence="8" type="ORF">A2406_03005</name>
</gene>
<evidence type="ECO:0000256" key="2">
    <source>
        <dbReference type="ARBA" id="ARBA00022908"/>
    </source>
</evidence>
<dbReference type="Pfam" id="PF13495">
    <property type="entry name" value="Phage_int_SAM_4"/>
    <property type="match status" value="1"/>
</dbReference>
<evidence type="ECO:0000256" key="4">
    <source>
        <dbReference type="ARBA" id="ARBA00023172"/>
    </source>
</evidence>
<accession>A0A1G2BYZ4</accession>
<dbReference type="PANTHER" id="PTHR30349:SF41">
    <property type="entry name" value="INTEGRASE_RECOMBINASE PROTEIN MJ0367-RELATED"/>
    <property type="match status" value="1"/>
</dbReference>
<evidence type="ECO:0008006" key="10">
    <source>
        <dbReference type="Google" id="ProtNLM"/>
    </source>
</evidence>
<comment type="caution">
    <text evidence="8">The sequence shown here is derived from an EMBL/GenBank/DDBJ whole genome shotgun (WGS) entry which is preliminary data.</text>
</comment>
<keyword evidence="2" id="KW-0229">DNA integration</keyword>
<evidence type="ECO:0000256" key="3">
    <source>
        <dbReference type="ARBA" id="ARBA00023125"/>
    </source>
</evidence>
<evidence type="ECO:0000256" key="1">
    <source>
        <dbReference type="ARBA" id="ARBA00008857"/>
    </source>
</evidence>
<organism evidence="8 9">
    <name type="scientific">Candidatus Komeilibacteria bacterium RIFOXYC1_FULL_37_11</name>
    <dbReference type="NCBI Taxonomy" id="1798555"/>
    <lineage>
        <taxon>Bacteria</taxon>
        <taxon>Candidatus Komeiliibacteriota</taxon>
    </lineage>
</organism>
<dbReference type="GO" id="GO:0003677">
    <property type="term" value="F:DNA binding"/>
    <property type="evidence" value="ECO:0007669"/>
    <property type="project" value="UniProtKB-UniRule"/>
</dbReference>
<comment type="similarity">
    <text evidence="1">Belongs to the 'phage' integrase family.</text>
</comment>
<feature type="domain" description="Tyr recombinase" evidence="6">
    <location>
        <begin position="87"/>
        <end position="258"/>
    </location>
</feature>
<dbReference type="InterPro" id="IPR050090">
    <property type="entry name" value="Tyrosine_recombinase_XerCD"/>
</dbReference>
<dbReference type="Proteomes" id="UP000177626">
    <property type="component" value="Unassembled WGS sequence"/>
</dbReference>
<dbReference type="InterPro" id="IPR010998">
    <property type="entry name" value="Integrase_recombinase_N"/>
</dbReference>
<dbReference type="Gene3D" id="1.10.443.10">
    <property type="entry name" value="Intergrase catalytic core"/>
    <property type="match status" value="1"/>
</dbReference>
<evidence type="ECO:0000313" key="9">
    <source>
        <dbReference type="Proteomes" id="UP000177626"/>
    </source>
</evidence>
<dbReference type="Pfam" id="PF00589">
    <property type="entry name" value="Phage_integrase"/>
    <property type="match status" value="1"/>
</dbReference>
<dbReference type="InterPro" id="IPR011010">
    <property type="entry name" value="DNA_brk_join_enz"/>
</dbReference>